<protein>
    <submittedName>
        <fullName evidence="1">Uncharacterized protein</fullName>
    </submittedName>
</protein>
<dbReference type="InParanoid" id="A0A0C3NMY9"/>
<evidence type="ECO:0000313" key="2">
    <source>
        <dbReference type="Proteomes" id="UP000054217"/>
    </source>
</evidence>
<dbReference type="Proteomes" id="UP000054217">
    <property type="component" value="Unassembled WGS sequence"/>
</dbReference>
<dbReference type="EMBL" id="KN832042">
    <property type="protein sequence ID" value="KIN96693.1"/>
    <property type="molecule type" value="Genomic_DNA"/>
</dbReference>
<organism evidence="1 2">
    <name type="scientific">Pisolithus tinctorius Marx 270</name>
    <dbReference type="NCBI Taxonomy" id="870435"/>
    <lineage>
        <taxon>Eukaryota</taxon>
        <taxon>Fungi</taxon>
        <taxon>Dikarya</taxon>
        <taxon>Basidiomycota</taxon>
        <taxon>Agaricomycotina</taxon>
        <taxon>Agaricomycetes</taxon>
        <taxon>Agaricomycetidae</taxon>
        <taxon>Boletales</taxon>
        <taxon>Sclerodermatineae</taxon>
        <taxon>Pisolithaceae</taxon>
        <taxon>Pisolithus</taxon>
    </lineage>
</organism>
<reference evidence="1 2" key="1">
    <citation type="submission" date="2014-04" db="EMBL/GenBank/DDBJ databases">
        <authorList>
            <consortium name="DOE Joint Genome Institute"/>
            <person name="Kuo A."/>
            <person name="Kohler A."/>
            <person name="Costa M.D."/>
            <person name="Nagy L.G."/>
            <person name="Floudas D."/>
            <person name="Copeland A."/>
            <person name="Barry K.W."/>
            <person name="Cichocki N."/>
            <person name="Veneault-Fourrey C."/>
            <person name="LaButti K."/>
            <person name="Lindquist E.A."/>
            <person name="Lipzen A."/>
            <person name="Lundell T."/>
            <person name="Morin E."/>
            <person name="Murat C."/>
            <person name="Sun H."/>
            <person name="Tunlid A."/>
            <person name="Henrissat B."/>
            <person name="Grigoriev I.V."/>
            <person name="Hibbett D.S."/>
            <person name="Martin F."/>
            <person name="Nordberg H.P."/>
            <person name="Cantor M.N."/>
            <person name="Hua S.X."/>
        </authorList>
    </citation>
    <scope>NUCLEOTIDE SEQUENCE [LARGE SCALE GENOMIC DNA]</scope>
    <source>
        <strain evidence="1 2">Marx 270</strain>
    </source>
</reference>
<sequence>MELTDCIASYMKARFQEEVFSGPHALPDISIPFPVLCEVDRISSVISQAYRHPSMKCRISYSTDLMEWQANVWNRLHLLREPLWESIKASPQAWQTDKSYFRDDAELKGTINLSPAWFQQGCGVGDHCSPCK</sequence>
<keyword evidence="2" id="KW-1185">Reference proteome</keyword>
<evidence type="ECO:0000313" key="1">
    <source>
        <dbReference type="EMBL" id="KIN96693.1"/>
    </source>
</evidence>
<name>A0A0C3NMY9_PISTI</name>
<gene>
    <name evidence="1" type="ORF">M404DRAFT_162483</name>
</gene>
<dbReference type="AlphaFoldDB" id="A0A0C3NMY9"/>
<proteinExistence type="predicted"/>
<dbReference type="HOGENOM" id="CLU_039070_3_0_1"/>
<reference evidence="2" key="2">
    <citation type="submission" date="2015-01" db="EMBL/GenBank/DDBJ databases">
        <title>Evolutionary Origins and Diversification of the Mycorrhizal Mutualists.</title>
        <authorList>
            <consortium name="DOE Joint Genome Institute"/>
            <consortium name="Mycorrhizal Genomics Consortium"/>
            <person name="Kohler A."/>
            <person name="Kuo A."/>
            <person name="Nagy L.G."/>
            <person name="Floudas D."/>
            <person name="Copeland A."/>
            <person name="Barry K.W."/>
            <person name="Cichocki N."/>
            <person name="Veneault-Fourrey C."/>
            <person name="LaButti K."/>
            <person name="Lindquist E.A."/>
            <person name="Lipzen A."/>
            <person name="Lundell T."/>
            <person name="Morin E."/>
            <person name="Murat C."/>
            <person name="Riley R."/>
            <person name="Ohm R."/>
            <person name="Sun H."/>
            <person name="Tunlid A."/>
            <person name="Henrissat B."/>
            <person name="Grigoriev I.V."/>
            <person name="Hibbett D.S."/>
            <person name="Martin F."/>
        </authorList>
    </citation>
    <scope>NUCLEOTIDE SEQUENCE [LARGE SCALE GENOMIC DNA]</scope>
    <source>
        <strain evidence="2">Marx 270</strain>
    </source>
</reference>
<accession>A0A0C3NMY9</accession>